<keyword evidence="5" id="KW-0378">Hydrolase</keyword>
<dbReference type="GO" id="GO:0006508">
    <property type="term" value="P:proteolysis"/>
    <property type="evidence" value="ECO:0007669"/>
    <property type="project" value="UniProtKB-KW"/>
</dbReference>
<feature type="non-terminal residue" evidence="5">
    <location>
        <position position="90"/>
    </location>
</feature>
<name>A0A087TDI4_STEMI</name>
<evidence type="ECO:0000256" key="1">
    <source>
        <dbReference type="ARBA" id="ARBA00001947"/>
    </source>
</evidence>
<feature type="chain" id="PRO_5011955108" evidence="3">
    <location>
        <begin position="16"/>
        <end position="90"/>
    </location>
</feature>
<sequence length="90" mass="10482">MIKIVVVFLIAVAAASPVRKQKTRLALQNPDLFQGDILGFEPGDRNVVPYQRRRWPNKRIPYVIDRSLEKHTKLILSAMKNYEDNTCLRF</sequence>
<reference evidence="5 6" key="1">
    <citation type="submission" date="2013-11" db="EMBL/GenBank/DDBJ databases">
        <title>Genome sequencing of Stegodyphus mimosarum.</title>
        <authorList>
            <person name="Bechsgaard J."/>
        </authorList>
    </citation>
    <scope>NUCLEOTIDE SEQUENCE [LARGE SCALE GENOMIC DNA]</scope>
</reference>
<comment type="cofactor">
    <cofactor evidence="1">
        <name>Zn(2+)</name>
        <dbReference type="ChEBI" id="CHEBI:29105"/>
    </cofactor>
</comment>
<accession>A0A087TDI4</accession>
<evidence type="ECO:0000256" key="3">
    <source>
        <dbReference type="SAM" id="SignalP"/>
    </source>
</evidence>
<dbReference type="InterPro" id="IPR024079">
    <property type="entry name" value="MetalloPept_cat_dom_sf"/>
</dbReference>
<dbReference type="PROSITE" id="PS51864">
    <property type="entry name" value="ASTACIN"/>
    <property type="match status" value="1"/>
</dbReference>
<comment type="caution">
    <text evidence="2">Lacks conserved residue(s) required for the propagation of feature annotation.</text>
</comment>
<dbReference type="GO" id="GO:0004222">
    <property type="term" value="F:metalloendopeptidase activity"/>
    <property type="evidence" value="ECO:0007669"/>
    <property type="project" value="InterPro"/>
</dbReference>
<proteinExistence type="predicted"/>
<feature type="domain" description="Peptidase M12A" evidence="4">
    <location>
        <begin position="46"/>
        <end position="90"/>
    </location>
</feature>
<protein>
    <submittedName>
        <fullName evidence="5">Astacin-like metalloprotease toxin</fullName>
    </submittedName>
</protein>
<dbReference type="OrthoDB" id="6433317at2759"/>
<keyword evidence="5" id="KW-0645">Protease</keyword>
<dbReference type="InterPro" id="IPR001506">
    <property type="entry name" value="Peptidase_M12A"/>
</dbReference>
<dbReference type="Pfam" id="PF01400">
    <property type="entry name" value="Astacin"/>
    <property type="match status" value="1"/>
</dbReference>
<dbReference type="SUPFAM" id="SSF55486">
    <property type="entry name" value="Metalloproteases ('zincins'), catalytic domain"/>
    <property type="match status" value="1"/>
</dbReference>
<dbReference type="STRING" id="407821.A0A087TDI4"/>
<gene>
    <name evidence="5" type="ORF">X975_05435</name>
</gene>
<keyword evidence="6" id="KW-1185">Reference proteome</keyword>
<dbReference type="Proteomes" id="UP000054359">
    <property type="component" value="Unassembled WGS sequence"/>
</dbReference>
<evidence type="ECO:0000259" key="4">
    <source>
        <dbReference type="PROSITE" id="PS51864"/>
    </source>
</evidence>
<keyword evidence="5" id="KW-0482">Metalloprotease</keyword>
<organism evidence="5 6">
    <name type="scientific">Stegodyphus mimosarum</name>
    <name type="common">African social velvet spider</name>
    <dbReference type="NCBI Taxonomy" id="407821"/>
    <lineage>
        <taxon>Eukaryota</taxon>
        <taxon>Metazoa</taxon>
        <taxon>Ecdysozoa</taxon>
        <taxon>Arthropoda</taxon>
        <taxon>Chelicerata</taxon>
        <taxon>Arachnida</taxon>
        <taxon>Araneae</taxon>
        <taxon>Araneomorphae</taxon>
        <taxon>Entelegynae</taxon>
        <taxon>Eresoidea</taxon>
        <taxon>Eresidae</taxon>
        <taxon>Stegodyphus</taxon>
    </lineage>
</organism>
<dbReference type="EMBL" id="KK114731">
    <property type="protein sequence ID" value="KFM63173.1"/>
    <property type="molecule type" value="Genomic_DNA"/>
</dbReference>
<evidence type="ECO:0000313" key="5">
    <source>
        <dbReference type="EMBL" id="KFM63173.1"/>
    </source>
</evidence>
<dbReference type="Gene3D" id="3.40.390.10">
    <property type="entry name" value="Collagenase (Catalytic Domain)"/>
    <property type="match status" value="1"/>
</dbReference>
<evidence type="ECO:0000313" key="6">
    <source>
        <dbReference type="Proteomes" id="UP000054359"/>
    </source>
</evidence>
<feature type="signal peptide" evidence="3">
    <location>
        <begin position="1"/>
        <end position="15"/>
    </location>
</feature>
<evidence type="ECO:0000256" key="2">
    <source>
        <dbReference type="PROSITE-ProRule" id="PRU01211"/>
    </source>
</evidence>
<dbReference type="AlphaFoldDB" id="A0A087TDI4"/>
<keyword evidence="3" id="KW-0732">Signal</keyword>
<dbReference type="OMA" id="SHDPMEN"/>